<sequence>MRRALLLAALLLPWSASVAPARARPDAASLEAARRFLCPHGGMPVRGQGGRCRAVAGEGPARGWDRGLPPPAHRQAPCPPGTHAAEALARPEAVRCLPD</sequence>
<name>A0A4R5QEI4_9PROT</name>
<evidence type="ECO:0000313" key="3">
    <source>
        <dbReference type="EMBL" id="TDH61273.1"/>
    </source>
</evidence>
<feature type="compositionally biased region" description="Pro residues" evidence="1">
    <location>
        <begin position="68"/>
        <end position="80"/>
    </location>
</feature>
<keyword evidence="2" id="KW-0732">Signal</keyword>
<organism evidence="3 4">
    <name type="scientific">Dankookia rubra</name>
    <dbReference type="NCBI Taxonomy" id="1442381"/>
    <lineage>
        <taxon>Bacteria</taxon>
        <taxon>Pseudomonadati</taxon>
        <taxon>Pseudomonadota</taxon>
        <taxon>Alphaproteobacteria</taxon>
        <taxon>Acetobacterales</taxon>
        <taxon>Roseomonadaceae</taxon>
        <taxon>Dankookia</taxon>
    </lineage>
</organism>
<accession>A0A4R5QEI4</accession>
<feature type="region of interest" description="Disordered" evidence="1">
    <location>
        <begin position="61"/>
        <end position="83"/>
    </location>
</feature>
<dbReference type="RefSeq" id="WP_133289879.1">
    <property type="nucleotide sequence ID" value="NZ_SMSJ01000023.1"/>
</dbReference>
<proteinExistence type="predicted"/>
<dbReference type="OrthoDB" id="7276379at2"/>
<feature type="signal peptide" evidence="2">
    <location>
        <begin position="1"/>
        <end position="23"/>
    </location>
</feature>
<protein>
    <submittedName>
        <fullName evidence="3">Uncharacterized protein</fullName>
    </submittedName>
</protein>
<evidence type="ECO:0000313" key="4">
    <source>
        <dbReference type="Proteomes" id="UP000295096"/>
    </source>
</evidence>
<dbReference type="EMBL" id="SMSJ01000023">
    <property type="protein sequence ID" value="TDH61273.1"/>
    <property type="molecule type" value="Genomic_DNA"/>
</dbReference>
<reference evidence="3 4" key="1">
    <citation type="journal article" date="2016" name="J. Microbiol.">
        <title>Dankookia rubra gen. nov., sp. nov., an alphaproteobacterium isolated from sediment of a shallow stream.</title>
        <authorList>
            <person name="Kim W.H."/>
            <person name="Kim D.H."/>
            <person name="Kang K."/>
            <person name="Ahn T.Y."/>
        </authorList>
    </citation>
    <scope>NUCLEOTIDE SEQUENCE [LARGE SCALE GENOMIC DNA]</scope>
    <source>
        <strain evidence="3 4">JCM30602</strain>
    </source>
</reference>
<gene>
    <name evidence="3" type="ORF">E2C06_17345</name>
</gene>
<dbReference type="AlphaFoldDB" id="A0A4R5QEI4"/>
<dbReference type="Proteomes" id="UP000295096">
    <property type="component" value="Unassembled WGS sequence"/>
</dbReference>
<keyword evidence="4" id="KW-1185">Reference proteome</keyword>
<comment type="caution">
    <text evidence="3">The sequence shown here is derived from an EMBL/GenBank/DDBJ whole genome shotgun (WGS) entry which is preliminary data.</text>
</comment>
<feature type="chain" id="PRO_5020215846" evidence="2">
    <location>
        <begin position="24"/>
        <end position="99"/>
    </location>
</feature>
<evidence type="ECO:0000256" key="1">
    <source>
        <dbReference type="SAM" id="MobiDB-lite"/>
    </source>
</evidence>
<evidence type="ECO:0000256" key="2">
    <source>
        <dbReference type="SAM" id="SignalP"/>
    </source>
</evidence>